<feature type="transmembrane region" description="Helical" evidence="2">
    <location>
        <begin position="356"/>
        <end position="377"/>
    </location>
</feature>
<dbReference type="EMBL" id="BOOW01000043">
    <property type="protein sequence ID" value="GII96275.1"/>
    <property type="molecule type" value="Genomic_DNA"/>
</dbReference>
<proteinExistence type="predicted"/>
<comment type="caution">
    <text evidence="4">The sequence shown here is derived from an EMBL/GenBank/DDBJ whole genome shotgun (WGS) entry which is preliminary data.</text>
</comment>
<evidence type="ECO:0000259" key="3">
    <source>
        <dbReference type="Pfam" id="PF01757"/>
    </source>
</evidence>
<feature type="transmembrane region" description="Helical" evidence="2">
    <location>
        <begin position="162"/>
        <end position="180"/>
    </location>
</feature>
<protein>
    <submittedName>
        <fullName evidence="4">Acyltransferase</fullName>
    </submittedName>
</protein>
<keyword evidence="4" id="KW-0808">Transferase</keyword>
<dbReference type="AlphaFoldDB" id="A0A919RNU0"/>
<feature type="transmembrane region" description="Helical" evidence="2">
    <location>
        <begin position="187"/>
        <end position="206"/>
    </location>
</feature>
<feature type="transmembrane region" description="Helical" evidence="2">
    <location>
        <begin position="389"/>
        <end position="415"/>
    </location>
</feature>
<keyword evidence="2" id="KW-0472">Membrane</keyword>
<feature type="region of interest" description="Disordered" evidence="1">
    <location>
        <begin position="1"/>
        <end position="28"/>
    </location>
</feature>
<keyword evidence="4" id="KW-0012">Acyltransferase</keyword>
<feature type="transmembrane region" description="Helical" evidence="2">
    <location>
        <begin position="38"/>
        <end position="57"/>
    </location>
</feature>
<dbReference type="RefSeq" id="WP_204031287.1">
    <property type="nucleotide sequence ID" value="NZ_BOOW01000043.1"/>
</dbReference>
<keyword evidence="2" id="KW-1133">Transmembrane helix</keyword>
<dbReference type="InterPro" id="IPR002656">
    <property type="entry name" value="Acyl_transf_3_dom"/>
</dbReference>
<name>A0A919RNU0_9ACTN</name>
<feature type="transmembrane region" description="Helical" evidence="2">
    <location>
        <begin position="124"/>
        <end position="142"/>
    </location>
</feature>
<evidence type="ECO:0000313" key="4">
    <source>
        <dbReference type="EMBL" id="GII96275.1"/>
    </source>
</evidence>
<accession>A0A919RNU0</accession>
<evidence type="ECO:0000256" key="1">
    <source>
        <dbReference type="SAM" id="MobiDB-lite"/>
    </source>
</evidence>
<dbReference type="GO" id="GO:0016747">
    <property type="term" value="F:acyltransferase activity, transferring groups other than amino-acyl groups"/>
    <property type="evidence" value="ECO:0007669"/>
    <property type="project" value="InterPro"/>
</dbReference>
<evidence type="ECO:0000313" key="5">
    <source>
        <dbReference type="Proteomes" id="UP000606172"/>
    </source>
</evidence>
<reference evidence="4" key="1">
    <citation type="submission" date="2021-01" db="EMBL/GenBank/DDBJ databases">
        <title>Whole genome shotgun sequence of Sinosporangium siamense NBRC 109515.</title>
        <authorList>
            <person name="Komaki H."/>
            <person name="Tamura T."/>
        </authorList>
    </citation>
    <scope>NUCLEOTIDE SEQUENCE</scope>
    <source>
        <strain evidence="4">NBRC 109515</strain>
    </source>
</reference>
<keyword evidence="2" id="KW-0812">Transmembrane</keyword>
<feature type="transmembrane region" description="Helical" evidence="2">
    <location>
        <begin position="421"/>
        <end position="439"/>
    </location>
</feature>
<feature type="transmembrane region" description="Helical" evidence="2">
    <location>
        <begin position="242"/>
        <end position="264"/>
    </location>
</feature>
<gene>
    <name evidence="4" type="ORF">Ssi02_65060</name>
</gene>
<feature type="transmembrane region" description="Helical" evidence="2">
    <location>
        <begin position="328"/>
        <end position="350"/>
    </location>
</feature>
<keyword evidence="5" id="KW-1185">Reference proteome</keyword>
<dbReference type="Proteomes" id="UP000606172">
    <property type="component" value="Unassembled WGS sequence"/>
</dbReference>
<feature type="domain" description="Acyltransferase 3" evidence="3">
    <location>
        <begin position="37"/>
        <end position="369"/>
    </location>
</feature>
<feature type="transmembrane region" description="Helical" evidence="2">
    <location>
        <begin position="284"/>
        <end position="302"/>
    </location>
</feature>
<dbReference type="Pfam" id="PF01757">
    <property type="entry name" value="Acyl_transf_3"/>
    <property type="match status" value="1"/>
</dbReference>
<organism evidence="4 5">
    <name type="scientific">Sinosporangium siamense</name>
    <dbReference type="NCBI Taxonomy" id="1367973"/>
    <lineage>
        <taxon>Bacteria</taxon>
        <taxon>Bacillati</taxon>
        <taxon>Actinomycetota</taxon>
        <taxon>Actinomycetes</taxon>
        <taxon>Streptosporangiales</taxon>
        <taxon>Streptosporangiaceae</taxon>
        <taxon>Sinosporangium</taxon>
    </lineage>
</organism>
<feature type="transmembrane region" description="Helical" evidence="2">
    <location>
        <begin position="212"/>
        <end position="230"/>
    </location>
</feature>
<evidence type="ECO:0000256" key="2">
    <source>
        <dbReference type="SAM" id="Phobius"/>
    </source>
</evidence>
<sequence>MPSPLLEAPARPGLPSGTPLRPAEKAGARRSAAIRDPFIDILRVFGMALVVLQHWTMPMLAFDGERITTGNALSSPGMFVVTWISQVMPLVFFAGGAANGIAWRRATIKGEAAPSWLAVRLRRLSWPLLPLAAVWLPLPHLLHALGVPGHPVDTAARLAGQLLWFLAVYLIAVTVTPLMLKADMLYGWRVIVALVAGAVAGDLLRFGTGIDALGYANVIFVWLAVHQLGLRYSEGRLPRTGPWPWIMTLAGFGTAAALVALGPYPGSMIGMPGAAVSNMAPPTLALLAVCFGQIGLALLLRTRINRLAARPRVAAVAAWAAPRMMTVYLWHMTALAVVTGVVIVGVGFSTPTPWTFPWFAGWPLWLALLAGALWPLLRCFAKFEKPAALPYGTPGVLGIGVALGLTGAGILTLMISGFVPGPAPLLGTLALVAGIVLTLPRAR</sequence>
<feature type="transmembrane region" description="Helical" evidence="2">
    <location>
        <begin position="77"/>
        <end position="103"/>
    </location>
</feature>